<accession>A0AAN9JVW3</accession>
<evidence type="ECO:0000313" key="1">
    <source>
        <dbReference type="EMBL" id="KAK7306102.1"/>
    </source>
</evidence>
<name>A0AAN9JVW3_CANGL</name>
<dbReference type="AlphaFoldDB" id="A0AAN9JVW3"/>
<comment type="caution">
    <text evidence="1">The sequence shown here is derived from an EMBL/GenBank/DDBJ whole genome shotgun (WGS) entry which is preliminary data.</text>
</comment>
<reference evidence="1 2" key="1">
    <citation type="submission" date="2024-01" db="EMBL/GenBank/DDBJ databases">
        <title>The genomes of 5 underutilized Papilionoideae crops provide insights into root nodulation and disease resistanc.</title>
        <authorList>
            <person name="Jiang F."/>
        </authorList>
    </citation>
    <scope>NUCLEOTIDE SEQUENCE [LARGE SCALE GENOMIC DNA]</scope>
    <source>
        <strain evidence="1">LVBAO_FW01</strain>
        <tissue evidence="1">Leaves</tissue>
    </source>
</reference>
<protein>
    <submittedName>
        <fullName evidence="1">Uncharacterized protein</fullName>
    </submittedName>
</protein>
<gene>
    <name evidence="1" type="ORF">VNO77_44022</name>
</gene>
<dbReference type="Proteomes" id="UP001367508">
    <property type="component" value="Unassembled WGS sequence"/>
</dbReference>
<evidence type="ECO:0000313" key="2">
    <source>
        <dbReference type="Proteomes" id="UP001367508"/>
    </source>
</evidence>
<dbReference type="EMBL" id="JAYMYQ010000011">
    <property type="protein sequence ID" value="KAK7306102.1"/>
    <property type="molecule type" value="Genomic_DNA"/>
</dbReference>
<organism evidence="1 2">
    <name type="scientific">Canavalia gladiata</name>
    <name type="common">Sword bean</name>
    <name type="synonym">Dolichos gladiatus</name>
    <dbReference type="NCBI Taxonomy" id="3824"/>
    <lineage>
        <taxon>Eukaryota</taxon>
        <taxon>Viridiplantae</taxon>
        <taxon>Streptophyta</taxon>
        <taxon>Embryophyta</taxon>
        <taxon>Tracheophyta</taxon>
        <taxon>Spermatophyta</taxon>
        <taxon>Magnoliopsida</taxon>
        <taxon>eudicotyledons</taxon>
        <taxon>Gunneridae</taxon>
        <taxon>Pentapetalae</taxon>
        <taxon>rosids</taxon>
        <taxon>fabids</taxon>
        <taxon>Fabales</taxon>
        <taxon>Fabaceae</taxon>
        <taxon>Papilionoideae</taxon>
        <taxon>50 kb inversion clade</taxon>
        <taxon>NPAAA clade</taxon>
        <taxon>indigoferoid/millettioid clade</taxon>
        <taxon>Phaseoleae</taxon>
        <taxon>Canavalia</taxon>
    </lineage>
</organism>
<proteinExistence type="predicted"/>
<sequence length="67" mass="7321">MKLSNTSLESITRSSNVLQQGNLKNDLTAVLSNKKNTQRSIFMGEAKAIISVNALIRMVDVGIMPKT</sequence>
<keyword evidence="2" id="KW-1185">Reference proteome</keyword>